<organism evidence="2 3">
    <name type="scientific">Artemisia annua</name>
    <name type="common">Sweet wormwood</name>
    <dbReference type="NCBI Taxonomy" id="35608"/>
    <lineage>
        <taxon>Eukaryota</taxon>
        <taxon>Viridiplantae</taxon>
        <taxon>Streptophyta</taxon>
        <taxon>Embryophyta</taxon>
        <taxon>Tracheophyta</taxon>
        <taxon>Spermatophyta</taxon>
        <taxon>Magnoliopsida</taxon>
        <taxon>eudicotyledons</taxon>
        <taxon>Gunneridae</taxon>
        <taxon>Pentapetalae</taxon>
        <taxon>asterids</taxon>
        <taxon>campanulids</taxon>
        <taxon>Asterales</taxon>
        <taxon>Asteraceae</taxon>
        <taxon>Asteroideae</taxon>
        <taxon>Anthemideae</taxon>
        <taxon>Artemisiinae</taxon>
        <taxon>Artemisia</taxon>
    </lineage>
</organism>
<reference evidence="2 3" key="1">
    <citation type="journal article" date="2018" name="Mol. Plant">
        <title>The genome of Artemisia annua provides insight into the evolution of Asteraceae family and artemisinin biosynthesis.</title>
        <authorList>
            <person name="Shen Q."/>
            <person name="Zhang L."/>
            <person name="Liao Z."/>
            <person name="Wang S."/>
            <person name="Yan T."/>
            <person name="Shi P."/>
            <person name="Liu M."/>
            <person name="Fu X."/>
            <person name="Pan Q."/>
            <person name="Wang Y."/>
            <person name="Lv Z."/>
            <person name="Lu X."/>
            <person name="Zhang F."/>
            <person name="Jiang W."/>
            <person name="Ma Y."/>
            <person name="Chen M."/>
            <person name="Hao X."/>
            <person name="Li L."/>
            <person name="Tang Y."/>
            <person name="Lv G."/>
            <person name="Zhou Y."/>
            <person name="Sun X."/>
            <person name="Brodelius P.E."/>
            <person name="Rose J.K.C."/>
            <person name="Tang K."/>
        </authorList>
    </citation>
    <scope>NUCLEOTIDE SEQUENCE [LARGE SCALE GENOMIC DNA]</scope>
    <source>
        <strain evidence="3">cv. Huhao1</strain>
        <tissue evidence="2">Leaf</tissue>
    </source>
</reference>
<accession>A0A2U1Q4N1</accession>
<keyword evidence="2" id="KW-0548">Nucleotidyltransferase</keyword>
<keyword evidence="3" id="KW-1185">Reference proteome</keyword>
<protein>
    <submittedName>
        <fullName evidence="2">Reverse transcriptase domain, Reverse transcriptase zinc-binding domain protein</fullName>
    </submittedName>
</protein>
<dbReference type="Proteomes" id="UP000245207">
    <property type="component" value="Unassembled WGS sequence"/>
</dbReference>
<proteinExistence type="predicted"/>
<evidence type="ECO:0000259" key="1">
    <source>
        <dbReference type="Pfam" id="PF13966"/>
    </source>
</evidence>
<dbReference type="PANTHER" id="PTHR36617">
    <property type="entry name" value="PROTEIN, PUTATIVE-RELATED"/>
    <property type="match status" value="1"/>
</dbReference>
<keyword evidence="2" id="KW-0695">RNA-directed DNA polymerase</keyword>
<dbReference type="InterPro" id="IPR026960">
    <property type="entry name" value="RVT-Znf"/>
</dbReference>
<dbReference type="EMBL" id="PKPP01000427">
    <property type="protein sequence ID" value="PWA92902.1"/>
    <property type="molecule type" value="Genomic_DNA"/>
</dbReference>
<dbReference type="PANTHER" id="PTHR36617:SF15">
    <property type="entry name" value="REVERSE TRANSCRIPTASE ZINC-BINDING DOMAIN-CONTAINING PROTEIN"/>
    <property type="match status" value="1"/>
</dbReference>
<feature type="domain" description="Reverse transcriptase zinc-binding" evidence="1">
    <location>
        <begin position="617"/>
        <end position="702"/>
    </location>
</feature>
<dbReference type="Pfam" id="PF13966">
    <property type="entry name" value="zf-RVT"/>
    <property type="match status" value="2"/>
</dbReference>
<dbReference type="OrthoDB" id="696485at2759"/>
<gene>
    <name evidence="2" type="ORF">CTI12_AA077260</name>
</gene>
<evidence type="ECO:0000313" key="3">
    <source>
        <dbReference type="Proteomes" id="UP000245207"/>
    </source>
</evidence>
<evidence type="ECO:0000313" key="2">
    <source>
        <dbReference type="EMBL" id="PWA92902.1"/>
    </source>
</evidence>
<sequence>MPNLVNKKLESIRSKFFWGSVENSNKIPWISWNVALASKDRGGLGIGSLYSLNQALIQKWRWRFLNNPQGLWSRLVTAIHGKNNDPSTFFSHIKNKGVWYRIVGSINSMHEKNIIPYSSMQRIVNNGASTKFWHDSWNGNSPLKFQFPRLYRLAMNKDCLVRDCWNNGWHIEWVRTVSNGTNAHHLAILQNFLAGIILNDSEDKWVWSIDPPSFSVKSARCHIDIALHPQVDPETRWNKLLPKKINIFIWRTLRDRLPSRWNLSRKGLEMNSLNCPVCNNGTETLYHSFWTCSLAASVWACVFNWLDLQPPSLSTLNDLYSWIDSISMSTIKRSIIDVISGVVLWSLWSFRNETIFGKEPPKRSFLFDKIVDFSFRWYSSRCRTTLISSVLGAVGTYYFSLFPMPNLVNKKLESIRSKFFWGSVENSNKIPWISWNVALASKDRGGLGIGSLYSLNQALIQKWRWRFLNNPQGLWSRLVTAIHGKNNDPSTFFSHIKNKGVWYRIVGSINSMHEKNIIPYSSMQRIVNNGASTKFWHDSWNGNSPLKFQFPRLYRLAMNKDCLVRDCWNNGWHIEWVRTVSNGTNAHHLAILQNFLAGIILNDSEDKWVWSIDPPSFSVKSARCHIDIALHPQVDPETRWNKLLPKKINIFIWRTLRDRLPSRWNLSRKGLEMNSLNCPVCNNGTETLYHSFWTCSLAASVWACVFNWLDLQPPSLSTLNDLYSWIDSISMSTIKRSIIDVISGVVLWSLWSFRNETIFGKEPPKRSFLFDKIVDFSFRCI</sequence>
<feature type="domain" description="Reverse transcriptase zinc-binding" evidence="1">
    <location>
        <begin position="214"/>
        <end position="299"/>
    </location>
</feature>
<dbReference type="AlphaFoldDB" id="A0A2U1Q4N1"/>
<name>A0A2U1Q4N1_ARTAN</name>
<keyword evidence="2" id="KW-0808">Transferase</keyword>
<dbReference type="GO" id="GO:0003964">
    <property type="term" value="F:RNA-directed DNA polymerase activity"/>
    <property type="evidence" value="ECO:0007669"/>
    <property type="project" value="UniProtKB-KW"/>
</dbReference>
<comment type="caution">
    <text evidence="2">The sequence shown here is derived from an EMBL/GenBank/DDBJ whole genome shotgun (WGS) entry which is preliminary data.</text>
</comment>